<dbReference type="SUPFAM" id="SSF161084">
    <property type="entry name" value="MAPEG domain-like"/>
    <property type="match status" value="1"/>
</dbReference>
<dbReference type="GO" id="GO:0004364">
    <property type="term" value="F:glutathione transferase activity"/>
    <property type="evidence" value="ECO:0007669"/>
    <property type="project" value="TreeGrafter"/>
</dbReference>
<protein>
    <recommendedName>
        <fullName evidence="18">Glutathione S-transferase 3, mitochondrial</fullName>
        <ecNumber evidence="15">4.4.1.20</ecNumber>
    </recommendedName>
    <alternativeName>
        <fullName evidence="19">Glutathione peroxidase MGST3</fullName>
    </alternativeName>
    <alternativeName>
        <fullName evidence="20">LTC4 synthase MGST3</fullName>
    </alternativeName>
</protein>
<evidence type="ECO:0000256" key="6">
    <source>
        <dbReference type="ARBA" id="ARBA00023002"/>
    </source>
</evidence>
<comment type="catalytic activity">
    <reaction evidence="17">
        <text>15-deoxy-Delta(12,14)-prostaglandin J2 + glutathione = 15-deoxy-Delta(12,14)-prostaglandin J2-S-(R)-glutathione</text>
        <dbReference type="Rhea" id="RHEA:75963"/>
        <dbReference type="ChEBI" id="CHEBI:57925"/>
        <dbReference type="ChEBI" id="CHEBI:85236"/>
        <dbReference type="ChEBI" id="CHEBI:194498"/>
    </reaction>
    <physiologicalReaction direction="left-to-right" evidence="17">
        <dbReference type="Rhea" id="RHEA:75964"/>
    </physiologicalReaction>
</comment>
<evidence type="ECO:0000256" key="2">
    <source>
        <dbReference type="ARBA" id="ARBA00022679"/>
    </source>
</evidence>
<gene>
    <name evidence="22" type="ORF">PIIN_00284</name>
</gene>
<keyword evidence="23" id="KW-1185">Reference proteome</keyword>
<evidence type="ECO:0000256" key="21">
    <source>
        <dbReference type="SAM" id="Phobius"/>
    </source>
</evidence>
<dbReference type="AlphaFoldDB" id="G4T5I3"/>
<keyword evidence="3 21" id="KW-0812">Transmembrane</keyword>
<evidence type="ECO:0000256" key="9">
    <source>
        <dbReference type="ARBA" id="ARBA00023136"/>
    </source>
</evidence>
<comment type="pathway">
    <text evidence="13">Lipid metabolism; leukotriene C4 biosynthesis.</text>
</comment>
<keyword evidence="12" id="KW-0449">Lipoprotein</keyword>
<dbReference type="OMA" id="VIFNCIQ"/>
<dbReference type="Gene3D" id="1.20.120.550">
    <property type="entry name" value="Membrane associated eicosanoid/glutathione metabolism-like domain"/>
    <property type="match status" value="1"/>
</dbReference>
<dbReference type="GO" id="GO:0005783">
    <property type="term" value="C:endoplasmic reticulum"/>
    <property type="evidence" value="ECO:0007669"/>
    <property type="project" value="TreeGrafter"/>
</dbReference>
<dbReference type="GO" id="GO:0006629">
    <property type="term" value="P:lipid metabolic process"/>
    <property type="evidence" value="ECO:0007669"/>
    <property type="project" value="UniProtKB-KW"/>
</dbReference>
<dbReference type="HOGENOM" id="CLU_110291_1_2_1"/>
<organism evidence="22 23">
    <name type="scientific">Serendipita indica (strain DSM 11827)</name>
    <name type="common">Root endophyte fungus</name>
    <name type="synonym">Piriformospora indica</name>
    <dbReference type="NCBI Taxonomy" id="1109443"/>
    <lineage>
        <taxon>Eukaryota</taxon>
        <taxon>Fungi</taxon>
        <taxon>Dikarya</taxon>
        <taxon>Basidiomycota</taxon>
        <taxon>Agaricomycotina</taxon>
        <taxon>Agaricomycetes</taxon>
        <taxon>Sebacinales</taxon>
        <taxon>Serendipitaceae</taxon>
        <taxon>Serendipita</taxon>
    </lineage>
</organism>
<evidence type="ECO:0000256" key="8">
    <source>
        <dbReference type="ARBA" id="ARBA00023128"/>
    </source>
</evidence>
<accession>G4T5I3</accession>
<comment type="caution">
    <text evidence="22">The sequence shown here is derived from an EMBL/GenBank/DDBJ whole genome shotgun (WGS) entry which is preliminary data.</text>
</comment>
<evidence type="ECO:0000256" key="20">
    <source>
        <dbReference type="ARBA" id="ARBA00076908"/>
    </source>
</evidence>
<feature type="transmembrane region" description="Helical" evidence="21">
    <location>
        <begin position="12"/>
        <end position="32"/>
    </location>
</feature>
<name>G4T5I3_SERID</name>
<dbReference type="GO" id="GO:0004464">
    <property type="term" value="F:leukotriene-C4 synthase activity"/>
    <property type="evidence" value="ECO:0007669"/>
    <property type="project" value="UniProtKB-EC"/>
</dbReference>
<dbReference type="GO" id="GO:0005635">
    <property type="term" value="C:nuclear envelope"/>
    <property type="evidence" value="ECO:0007669"/>
    <property type="project" value="TreeGrafter"/>
</dbReference>
<dbReference type="Proteomes" id="UP000007148">
    <property type="component" value="Unassembled WGS sequence"/>
</dbReference>
<evidence type="ECO:0000256" key="19">
    <source>
        <dbReference type="ARBA" id="ARBA00075145"/>
    </source>
</evidence>
<evidence type="ECO:0000256" key="10">
    <source>
        <dbReference type="ARBA" id="ARBA00023139"/>
    </source>
</evidence>
<dbReference type="GO" id="GO:0004602">
    <property type="term" value="F:glutathione peroxidase activity"/>
    <property type="evidence" value="ECO:0007669"/>
    <property type="project" value="TreeGrafter"/>
</dbReference>
<dbReference type="FunFam" id="1.20.120.550:FF:000004">
    <property type="entry name" value="Microsomal glutathione S-transferase 3"/>
    <property type="match status" value="1"/>
</dbReference>
<dbReference type="PANTHER" id="PTHR10250:SF26">
    <property type="entry name" value="GLUTATHIONE S-TRANSFERASE 3, MITOCHONDRIAL"/>
    <property type="match status" value="1"/>
</dbReference>
<keyword evidence="6" id="KW-0560">Oxidoreductase</keyword>
<evidence type="ECO:0000256" key="4">
    <source>
        <dbReference type="ARBA" id="ARBA00022787"/>
    </source>
</evidence>
<evidence type="ECO:0000256" key="13">
    <source>
        <dbReference type="ARBA" id="ARBA00037884"/>
    </source>
</evidence>
<evidence type="ECO:0000256" key="14">
    <source>
        <dbReference type="ARBA" id="ARBA00037916"/>
    </source>
</evidence>
<keyword evidence="11" id="KW-0456">Lyase</keyword>
<evidence type="ECO:0000256" key="5">
    <source>
        <dbReference type="ARBA" id="ARBA00022989"/>
    </source>
</evidence>
<dbReference type="EMBL" id="CAFZ01000003">
    <property type="protein sequence ID" value="CCA66601.1"/>
    <property type="molecule type" value="Genomic_DNA"/>
</dbReference>
<dbReference type="Pfam" id="PF01124">
    <property type="entry name" value="MAPEG"/>
    <property type="match status" value="1"/>
</dbReference>
<dbReference type="InterPro" id="IPR001129">
    <property type="entry name" value="Membr-assoc_MAPEG"/>
</dbReference>
<comment type="catalytic activity">
    <reaction evidence="16">
        <text>leukotriene C4 = leukotriene A4 + glutathione</text>
        <dbReference type="Rhea" id="RHEA:17617"/>
        <dbReference type="ChEBI" id="CHEBI:57463"/>
        <dbReference type="ChEBI" id="CHEBI:57925"/>
        <dbReference type="ChEBI" id="CHEBI:57973"/>
        <dbReference type="EC" id="4.4.1.20"/>
    </reaction>
    <physiologicalReaction direction="right-to-left" evidence="16">
        <dbReference type="Rhea" id="RHEA:17619"/>
    </physiologicalReaction>
</comment>
<keyword evidence="9 21" id="KW-0472">Membrane</keyword>
<keyword evidence="8" id="KW-0496">Mitochondrion</keyword>
<keyword evidence="10" id="KW-0564">Palmitate</keyword>
<dbReference type="InterPro" id="IPR023352">
    <property type="entry name" value="MAPEG-like_dom_sf"/>
</dbReference>
<dbReference type="eggNOG" id="ENOG502S4E5">
    <property type="taxonomic scope" value="Eukaryota"/>
</dbReference>
<dbReference type="InterPro" id="IPR050997">
    <property type="entry name" value="MAPEG"/>
</dbReference>
<evidence type="ECO:0000256" key="7">
    <source>
        <dbReference type="ARBA" id="ARBA00023098"/>
    </source>
</evidence>
<dbReference type="STRING" id="1109443.G4T5I3"/>
<dbReference type="GO" id="GO:0005741">
    <property type="term" value="C:mitochondrial outer membrane"/>
    <property type="evidence" value="ECO:0007669"/>
    <property type="project" value="UniProtKB-SubCell"/>
</dbReference>
<evidence type="ECO:0000256" key="15">
    <source>
        <dbReference type="ARBA" id="ARBA00039056"/>
    </source>
</evidence>
<evidence type="ECO:0000256" key="16">
    <source>
        <dbReference type="ARBA" id="ARBA00049298"/>
    </source>
</evidence>
<sequence length="149" mass="16986">MSLTFTISQDYALVASAATATGFLGIWQGIVVSKWRRLSGIKYPQTYAEVSEMKENKNAHIFNCAQRAHMNMLEHLPSFLAALFWTGLRYPRTAAALGWIWVLGRILYTTGYVTGDPQARYRGAIHYIGEYGLYLVGLWSSYELYRGMW</sequence>
<evidence type="ECO:0000256" key="18">
    <source>
        <dbReference type="ARBA" id="ARBA00069748"/>
    </source>
</evidence>
<dbReference type="InParanoid" id="G4T5I3"/>
<keyword evidence="5 21" id="KW-1133">Transmembrane helix</keyword>
<dbReference type="PANTHER" id="PTHR10250">
    <property type="entry name" value="MICROSOMAL GLUTATHIONE S-TRANSFERASE"/>
    <property type="match status" value="1"/>
</dbReference>
<keyword evidence="7" id="KW-0443">Lipid metabolism</keyword>
<evidence type="ECO:0000256" key="12">
    <source>
        <dbReference type="ARBA" id="ARBA00023288"/>
    </source>
</evidence>
<proteinExistence type="predicted"/>
<comment type="subcellular location">
    <subcellularLocation>
        <location evidence="1">Mitochondrion outer membrane</location>
        <topology evidence="1">Multi-pass membrane protein</topology>
    </subcellularLocation>
</comment>
<keyword evidence="2 22" id="KW-0808">Transferase</keyword>
<comment type="pathway">
    <text evidence="14">Lipid metabolism; arachidonate metabolism.</text>
</comment>
<evidence type="ECO:0000313" key="23">
    <source>
        <dbReference type="Proteomes" id="UP000007148"/>
    </source>
</evidence>
<reference evidence="22 23" key="1">
    <citation type="journal article" date="2011" name="PLoS Pathog.">
        <title>Endophytic Life Strategies Decoded by Genome and Transcriptome Analyses of the Mutualistic Root Symbiont Piriformospora indica.</title>
        <authorList>
            <person name="Zuccaro A."/>
            <person name="Lahrmann U."/>
            <person name="Guldener U."/>
            <person name="Langen G."/>
            <person name="Pfiffi S."/>
            <person name="Biedenkopf D."/>
            <person name="Wong P."/>
            <person name="Samans B."/>
            <person name="Grimm C."/>
            <person name="Basiewicz M."/>
            <person name="Murat C."/>
            <person name="Martin F."/>
            <person name="Kogel K.H."/>
        </authorList>
    </citation>
    <scope>NUCLEOTIDE SEQUENCE [LARGE SCALE GENOMIC DNA]</scope>
    <source>
        <strain evidence="22 23">DSM 11827</strain>
    </source>
</reference>
<evidence type="ECO:0000256" key="3">
    <source>
        <dbReference type="ARBA" id="ARBA00022692"/>
    </source>
</evidence>
<dbReference type="EC" id="4.4.1.20" evidence="15"/>
<evidence type="ECO:0000256" key="11">
    <source>
        <dbReference type="ARBA" id="ARBA00023239"/>
    </source>
</evidence>
<dbReference type="OrthoDB" id="410651at2759"/>
<keyword evidence="4" id="KW-1000">Mitochondrion outer membrane</keyword>
<evidence type="ECO:0000256" key="17">
    <source>
        <dbReference type="ARBA" id="ARBA00051411"/>
    </source>
</evidence>
<evidence type="ECO:0000256" key="1">
    <source>
        <dbReference type="ARBA" id="ARBA00004374"/>
    </source>
</evidence>
<evidence type="ECO:0000313" key="22">
    <source>
        <dbReference type="EMBL" id="CCA66601.1"/>
    </source>
</evidence>